<evidence type="ECO:0000256" key="11">
    <source>
        <dbReference type="ARBA" id="ARBA00022801"/>
    </source>
</evidence>
<keyword evidence="15" id="KW-0804">Transcription</keyword>
<dbReference type="InterPro" id="IPR006941">
    <property type="entry name" value="RNase_CAF1"/>
</dbReference>
<gene>
    <name evidence="19" type="ORF">Csa_2G270190</name>
</gene>
<dbReference type="EMBL" id="CM002923">
    <property type="protein sequence ID" value="KGN61926.1"/>
    <property type="molecule type" value="Genomic_DNA"/>
</dbReference>
<evidence type="ECO:0000256" key="16">
    <source>
        <dbReference type="ARBA" id="ARBA00023242"/>
    </source>
</evidence>
<dbReference type="Pfam" id="PF04857">
    <property type="entry name" value="CAF1"/>
    <property type="match status" value="1"/>
</dbReference>
<dbReference type="GO" id="GO:0000288">
    <property type="term" value="P:nuclear-transcribed mRNA catabolic process, deadenylation-dependent decay"/>
    <property type="evidence" value="ECO:0000318"/>
    <property type="project" value="GO_Central"/>
</dbReference>
<dbReference type="GO" id="GO:0046872">
    <property type="term" value="F:metal ion binding"/>
    <property type="evidence" value="ECO:0007669"/>
    <property type="project" value="UniProtKB-KW"/>
</dbReference>
<name>A0A0A0LPP0_CUCSA</name>
<feature type="transmembrane region" description="Helical" evidence="18">
    <location>
        <begin position="282"/>
        <end position="299"/>
    </location>
</feature>
<dbReference type="InterPro" id="IPR012337">
    <property type="entry name" value="RNaseH-like_sf"/>
</dbReference>
<keyword evidence="11" id="KW-0378">Hydrolase</keyword>
<dbReference type="PANTHER" id="PTHR10797">
    <property type="entry name" value="CCR4-NOT TRANSCRIPTION COMPLEX SUBUNIT"/>
    <property type="match status" value="1"/>
</dbReference>
<dbReference type="GO" id="GO:0004535">
    <property type="term" value="F:poly(A)-specific ribonuclease activity"/>
    <property type="evidence" value="ECO:0000318"/>
    <property type="project" value="GO_Central"/>
</dbReference>
<evidence type="ECO:0000256" key="12">
    <source>
        <dbReference type="ARBA" id="ARBA00022839"/>
    </source>
</evidence>
<keyword evidence="20" id="KW-1185">Reference proteome</keyword>
<evidence type="ECO:0000256" key="15">
    <source>
        <dbReference type="ARBA" id="ARBA00023163"/>
    </source>
</evidence>
<evidence type="ECO:0000256" key="5">
    <source>
        <dbReference type="ARBA" id="ARBA00008372"/>
    </source>
</evidence>
<evidence type="ECO:0000256" key="3">
    <source>
        <dbReference type="ARBA" id="ARBA00004123"/>
    </source>
</evidence>
<dbReference type="Proteomes" id="UP000029981">
    <property type="component" value="Chromosome 2"/>
</dbReference>
<comment type="cofactor">
    <cofactor evidence="2">
        <name>a divalent metal cation</name>
        <dbReference type="ChEBI" id="CHEBI:60240"/>
    </cofactor>
</comment>
<comment type="catalytic activity">
    <reaction evidence="1">
        <text>Exonucleolytic cleavage of poly(A) to 5'-AMP.</text>
        <dbReference type="EC" id="3.1.13.4"/>
    </reaction>
</comment>
<dbReference type="GO" id="GO:0005634">
    <property type="term" value="C:nucleus"/>
    <property type="evidence" value="ECO:0007669"/>
    <property type="project" value="UniProtKB-SubCell"/>
</dbReference>
<comment type="subunit">
    <text evidence="6">Component of the CCR4-NOT complex, at least composed of CRR4 and CAF1 proteins.</text>
</comment>
<evidence type="ECO:0000313" key="19">
    <source>
        <dbReference type="EMBL" id="KGN61926.1"/>
    </source>
</evidence>
<keyword evidence="16" id="KW-0539">Nucleus</keyword>
<evidence type="ECO:0000256" key="7">
    <source>
        <dbReference type="ARBA" id="ARBA00012161"/>
    </source>
</evidence>
<evidence type="ECO:0000256" key="2">
    <source>
        <dbReference type="ARBA" id="ARBA00001968"/>
    </source>
</evidence>
<dbReference type="OrthoDB" id="696953at2759"/>
<reference evidence="19 20" key="1">
    <citation type="journal article" date="2009" name="Nat. Genet.">
        <title>The genome of the cucumber, Cucumis sativus L.</title>
        <authorList>
            <person name="Huang S."/>
            <person name="Li R."/>
            <person name="Zhang Z."/>
            <person name="Li L."/>
            <person name="Gu X."/>
            <person name="Fan W."/>
            <person name="Lucas W.J."/>
            <person name="Wang X."/>
            <person name="Xie B."/>
            <person name="Ni P."/>
            <person name="Ren Y."/>
            <person name="Zhu H."/>
            <person name="Li J."/>
            <person name="Lin K."/>
            <person name="Jin W."/>
            <person name="Fei Z."/>
            <person name="Li G."/>
            <person name="Staub J."/>
            <person name="Kilian A."/>
            <person name="van der Vossen E.A."/>
            <person name="Wu Y."/>
            <person name="Guo J."/>
            <person name="He J."/>
            <person name="Jia Z."/>
            <person name="Ren Y."/>
            <person name="Tian G."/>
            <person name="Lu Y."/>
            <person name="Ruan J."/>
            <person name="Qian W."/>
            <person name="Wang M."/>
            <person name="Huang Q."/>
            <person name="Li B."/>
            <person name="Xuan Z."/>
            <person name="Cao J."/>
            <person name="Asan"/>
            <person name="Wu Z."/>
            <person name="Zhang J."/>
            <person name="Cai Q."/>
            <person name="Bai Y."/>
            <person name="Zhao B."/>
            <person name="Han Y."/>
            <person name="Li Y."/>
            <person name="Li X."/>
            <person name="Wang S."/>
            <person name="Shi Q."/>
            <person name="Liu S."/>
            <person name="Cho W.K."/>
            <person name="Kim J.Y."/>
            <person name="Xu Y."/>
            <person name="Heller-Uszynska K."/>
            <person name="Miao H."/>
            <person name="Cheng Z."/>
            <person name="Zhang S."/>
            <person name="Wu J."/>
            <person name="Yang Y."/>
            <person name="Kang H."/>
            <person name="Li M."/>
            <person name="Liang H."/>
            <person name="Ren X."/>
            <person name="Shi Z."/>
            <person name="Wen M."/>
            <person name="Jian M."/>
            <person name="Yang H."/>
            <person name="Zhang G."/>
            <person name="Yang Z."/>
            <person name="Chen R."/>
            <person name="Liu S."/>
            <person name="Li J."/>
            <person name="Ma L."/>
            <person name="Liu H."/>
            <person name="Zhou Y."/>
            <person name="Zhao J."/>
            <person name="Fang X."/>
            <person name="Li G."/>
            <person name="Fang L."/>
            <person name="Li Y."/>
            <person name="Liu D."/>
            <person name="Zheng H."/>
            <person name="Zhang Y."/>
            <person name="Qin N."/>
            <person name="Li Z."/>
            <person name="Yang G."/>
            <person name="Yang S."/>
            <person name="Bolund L."/>
            <person name="Kristiansen K."/>
            <person name="Zheng H."/>
            <person name="Li S."/>
            <person name="Zhang X."/>
            <person name="Yang H."/>
            <person name="Wang J."/>
            <person name="Sun R."/>
            <person name="Zhang B."/>
            <person name="Jiang S."/>
            <person name="Wang J."/>
            <person name="Du Y."/>
            <person name="Li S."/>
        </authorList>
    </citation>
    <scope>NUCLEOTIDE SEQUENCE [LARGE SCALE GENOMIC DNA]</scope>
    <source>
        <strain evidence="20">cv. 9930</strain>
    </source>
</reference>
<reference evidence="19 20" key="3">
    <citation type="journal article" date="2010" name="BMC Genomics">
        <title>Transcriptome sequencing and comparative analysis of cucumber flowers with different sex types.</title>
        <authorList>
            <person name="Guo S."/>
            <person name="Zheng Y."/>
            <person name="Joung J.G."/>
            <person name="Liu S."/>
            <person name="Zhang Z."/>
            <person name="Crasta O.R."/>
            <person name="Sobral B.W."/>
            <person name="Xu Y."/>
            <person name="Huang S."/>
            <person name="Fei Z."/>
        </authorList>
    </citation>
    <scope>NUCLEOTIDE SEQUENCE [LARGE SCALE GENOMIC DNA]</scope>
    <source>
        <strain evidence="20">cv. 9930</strain>
    </source>
</reference>
<dbReference type="AlphaFoldDB" id="A0A0A0LPP0"/>
<comment type="similarity">
    <text evidence="5">Belongs to the CAF1 family.</text>
</comment>
<keyword evidence="18" id="KW-0472">Membrane</keyword>
<dbReference type="GO" id="GO:0030015">
    <property type="term" value="C:CCR4-NOT core complex"/>
    <property type="evidence" value="ECO:0000318"/>
    <property type="project" value="GO_Central"/>
</dbReference>
<evidence type="ECO:0000256" key="1">
    <source>
        <dbReference type="ARBA" id="ARBA00001663"/>
    </source>
</evidence>
<keyword evidence="12" id="KW-0269">Exonuclease</keyword>
<dbReference type="Gramene" id="KGN61926">
    <property type="protein sequence ID" value="KGN61926"/>
    <property type="gene ID" value="Csa_2G270190"/>
</dbReference>
<keyword evidence="9" id="KW-0540">Nuclease</keyword>
<comment type="function">
    <text evidence="17">Ubiquitous transcription factor required for a diverse set of processes. It is a component of the CCR4 complex involved in the control of gene expression.</text>
</comment>
<dbReference type="InterPro" id="IPR036397">
    <property type="entry name" value="RNaseH_sf"/>
</dbReference>
<keyword evidence="18" id="KW-1133">Transmembrane helix</keyword>
<evidence type="ECO:0000256" key="10">
    <source>
        <dbReference type="ARBA" id="ARBA00022723"/>
    </source>
</evidence>
<evidence type="ECO:0000256" key="6">
    <source>
        <dbReference type="ARBA" id="ARBA00011757"/>
    </source>
</evidence>
<reference evidence="19 20" key="4">
    <citation type="journal article" date="2011" name="BMC Genomics">
        <title>RNA-Seq improves annotation of protein-coding genes in the cucumber genome.</title>
        <authorList>
            <person name="Li Z."/>
            <person name="Zhang Z."/>
            <person name="Yan P."/>
            <person name="Huang S."/>
            <person name="Fei Z."/>
            <person name="Lin K."/>
        </authorList>
    </citation>
    <scope>NUCLEOTIDE SEQUENCE [LARGE SCALE GENOMIC DNA]</scope>
    <source>
        <strain evidence="20">cv. 9930</strain>
    </source>
</reference>
<comment type="subcellular location">
    <subcellularLocation>
        <location evidence="4">Cytoplasm</location>
    </subcellularLocation>
    <subcellularLocation>
        <location evidence="3">Nucleus</location>
    </subcellularLocation>
</comment>
<keyword evidence="10" id="KW-0479">Metal-binding</keyword>
<keyword evidence="13" id="KW-0694">RNA-binding</keyword>
<dbReference type="eggNOG" id="KOG0304">
    <property type="taxonomic scope" value="Eukaryota"/>
</dbReference>
<protein>
    <recommendedName>
        <fullName evidence="7">poly(A)-specific ribonuclease</fullName>
        <ecNumber evidence="7">3.1.13.4</ecNumber>
    </recommendedName>
</protein>
<dbReference type="STRING" id="3659.A0A0A0LPP0"/>
<keyword evidence="8" id="KW-0963">Cytoplasm</keyword>
<dbReference type="EC" id="3.1.13.4" evidence="7"/>
<dbReference type="OMA" id="WQFNFAG"/>
<dbReference type="InterPro" id="IPR039637">
    <property type="entry name" value="CNOT7/CNOT8/Pop2"/>
</dbReference>
<dbReference type="SUPFAM" id="SSF53098">
    <property type="entry name" value="Ribonuclease H-like"/>
    <property type="match status" value="1"/>
</dbReference>
<evidence type="ECO:0000256" key="13">
    <source>
        <dbReference type="ARBA" id="ARBA00022884"/>
    </source>
</evidence>
<organism evidence="19 20">
    <name type="scientific">Cucumis sativus</name>
    <name type="common">Cucumber</name>
    <dbReference type="NCBI Taxonomy" id="3659"/>
    <lineage>
        <taxon>Eukaryota</taxon>
        <taxon>Viridiplantae</taxon>
        <taxon>Streptophyta</taxon>
        <taxon>Embryophyta</taxon>
        <taxon>Tracheophyta</taxon>
        <taxon>Spermatophyta</taxon>
        <taxon>Magnoliopsida</taxon>
        <taxon>eudicotyledons</taxon>
        <taxon>Gunneridae</taxon>
        <taxon>Pentapetalae</taxon>
        <taxon>rosids</taxon>
        <taxon>fabids</taxon>
        <taxon>Cucurbitales</taxon>
        <taxon>Cucurbitaceae</taxon>
        <taxon>Benincaseae</taxon>
        <taxon>Cucumis</taxon>
    </lineage>
</organism>
<sequence>MGGRNQTRSTREKPLIRQVWASNFDSEIARFDECLRFHTILTIDTEFPGFIAQSPRGSIDDELYKDFCFNVNQTKLIQLGITASDDLGQIGGSWEFNFSDFDFEADAHSPYAIPFLEHNGLDLKKMKKDGIPIASFTKKFLPILRKRDIFRWVTFHGLYDIGYLIKAMGLITVLPKSMEEFATVVVNEVGIVRDLKHMAKFCEGLDDHGRLGLERLGKLLNLKRFGMKHNAGSDSLLTASAHLEMVERFGMNSKVCNGFLYGFSETLESMKMKMKMKICHHNILRFSLYIPCYFVFYMST</sequence>
<evidence type="ECO:0000256" key="9">
    <source>
        <dbReference type="ARBA" id="ARBA00022722"/>
    </source>
</evidence>
<dbReference type="GO" id="GO:0000932">
    <property type="term" value="C:P-body"/>
    <property type="evidence" value="ECO:0000318"/>
    <property type="project" value="GO_Central"/>
</dbReference>
<evidence type="ECO:0000256" key="14">
    <source>
        <dbReference type="ARBA" id="ARBA00023015"/>
    </source>
</evidence>
<dbReference type="GO" id="GO:0003723">
    <property type="term" value="F:RNA binding"/>
    <property type="evidence" value="ECO:0007669"/>
    <property type="project" value="UniProtKB-KW"/>
</dbReference>
<dbReference type="Gene3D" id="3.30.420.10">
    <property type="entry name" value="Ribonuclease H-like superfamily/Ribonuclease H"/>
    <property type="match status" value="1"/>
</dbReference>
<evidence type="ECO:0000256" key="4">
    <source>
        <dbReference type="ARBA" id="ARBA00004496"/>
    </source>
</evidence>
<keyword evidence="14" id="KW-0805">Transcription regulation</keyword>
<reference evidence="19 20" key="2">
    <citation type="journal article" date="2009" name="PLoS ONE">
        <title>An integrated genetic and cytogenetic map of the cucumber genome.</title>
        <authorList>
            <person name="Ren Y."/>
            <person name="Zhang Z."/>
            <person name="Liu J."/>
            <person name="Staub J.E."/>
            <person name="Han Y."/>
            <person name="Cheng Z."/>
            <person name="Li X."/>
            <person name="Lu J."/>
            <person name="Miao H."/>
            <person name="Kang H."/>
            <person name="Xie B."/>
            <person name="Gu X."/>
            <person name="Wang X."/>
            <person name="Du Y."/>
            <person name="Jin W."/>
            <person name="Huang S."/>
        </authorList>
    </citation>
    <scope>NUCLEOTIDE SEQUENCE [LARGE SCALE GENOMIC DNA]</scope>
    <source>
        <strain evidence="20">cv. 9930</strain>
    </source>
</reference>
<evidence type="ECO:0000256" key="18">
    <source>
        <dbReference type="SAM" id="Phobius"/>
    </source>
</evidence>
<evidence type="ECO:0000313" key="20">
    <source>
        <dbReference type="Proteomes" id="UP000029981"/>
    </source>
</evidence>
<evidence type="ECO:0000256" key="17">
    <source>
        <dbReference type="ARBA" id="ARBA00025148"/>
    </source>
</evidence>
<evidence type="ECO:0000256" key="8">
    <source>
        <dbReference type="ARBA" id="ARBA00022490"/>
    </source>
</evidence>
<keyword evidence="18" id="KW-0812">Transmembrane</keyword>
<accession>A0A0A0LPP0</accession>
<proteinExistence type="inferred from homology"/>